<reference evidence="2" key="2">
    <citation type="submission" date="2022-01" db="EMBL/GenBank/DDBJ databases">
        <authorList>
            <person name="Yamashiro T."/>
            <person name="Shiraishi A."/>
            <person name="Satake H."/>
            <person name="Nakayama K."/>
        </authorList>
    </citation>
    <scope>NUCLEOTIDE SEQUENCE</scope>
</reference>
<protein>
    <submittedName>
        <fullName evidence="2">Uncharacterized protein</fullName>
    </submittedName>
</protein>
<keyword evidence="3" id="KW-1185">Reference proteome</keyword>
<feature type="region of interest" description="Disordered" evidence="1">
    <location>
        <begin position="1"/>
        <end position="33"/>
    </location>
</feature>
<reference evidence="2" key="1">
    <citation type="journal article" date="2022" name="Int. J. Mol. Sci.">
        <title>Draft Genome of Tanacetum Coccineum: Genomic Comparison of Closely Related Tanacetum-Family Plants.</title>
        <authorList>
            <person name="Yamashiro T."/>
            <person name="Shiraishi A."/>
            <person name="Nakayama K."/>
            <person name="Satake H."/>
        </authorList>
    </citation>
    <scope>NUCLEOTIDE SEQUENCE</scope>
</reference>
<evidence type="ECO:0000313" key="2">
    <source>
        <dbReference type="EMBL" id="GJT26414.1"/>
    </source>
</evidence>
<gene>
    <name evidence="2" type="ORF">Tco_0906689</name>
</gene>
<sequence>MFTHPSFLKTSKSFRGQTLHAPRRGRRNSEPFSSTEEFIEVKFHIFERDTHPKDLRLQHPDMAMYSASVVDMPSSLRLVTTTSISRTENSQRTSSES</sequence>
<organism evidence="2 3">
    <name type="scientific">Tanacetum coccineum</name>
    <dbReference type="NCBI Taxonomy" id="301880"/>
    <lineage>
        <taxon>Eukaryota</taxon>
        <taxon>Viridiplantae</taxon>
        <taxon>Streptophyta</taxon>
        <taxon>Embryophyta</taxon>
        <taxon>Tracheophyta</taxon>
        <taxon>Spermatophyta</taxon>
        <taxon>Magnoliopsida</taxon>
        <taxon>eudicotyledons</taxon>
        <taxon>Gunneridae</taxon>
        <taxon>Pentapetalae</taxon>
        <taxon>asterids</taxon>
        <taxon>campanulids</taxon>
        <taxon>Asterales</taxon>
        <taxon>Asteraceae</taxon>
        <taxon>Asteroideae</taxon>
        <taxon>Anthemideae</taxon>
        <taxon>Anthemidinae</taxon>
        <taxon>Tanacetum</taxon>
    </lineage>
</organism>
<evidence type="ECO:0000256" key="1">
    <source>
        <dbReference type="SAM" id="MobiDB-lite"/>
    </source>
</evidence>
<accession>A0ABQ5CNC6</accession>
<proteinExistence type="predicted"/>
<name>A0ABQ5CNC6_9ASTR</name>
<dbReference type="EMBL" id="BQNB010014291">
    <property type="protein sequence ID" value="GJT26414.1"/>
    <property type="molecule type" value="Genomic_DNA"/>
</dbReference>
<dbReference type="Proteomes" id="UP001151760">
    <property type="component" value="Unassembled WGS sequence"/>
</dbReference>
<comment type="caution">
    <text evidence="2">The sequence shown here is derived from an EMBL/GenBank/DDBJ whole genome shotgun (WGS) entry which is preliminary data.</text>
</comment>
<evidence type="ECO:0000313" key="3">
    <source>
        <dbReference type="Proteomes" id="UP001151760"/>
    </source>
</evidence>